<dbReference type="SUPFAM" id="SSF53098">
    <property type="entry name" value="Ribonuclease H-like"/>
    <property type="match status" value="1"/>
</dbReference>
<dbReference type="STRING" id="1497020.DO97_07755"/>
<reference evidence="2 3" key="1">
    <citation type="journal article" date="2014" name="Mol. Ecol.">
        <title>Evolution of Synechococcus.</title>
        <authorList>
            <person name="Dvorak P."/>
            <person name="Casamatta D."/>
            <person name="Hasler P."/>
            <person name="Poulickova A."/>
            <person name="Ondrej V."/>
            <person name="Sanges R."/>
        </authorList>
    </citation>
    <scope>NUCLEOTIDE SEQUENCE [LARGE SCALE GENOMIC DNA]</scope>
    <source>
        <strain evidence="2 3">CAUP A 1101</strain>
    </source>
</reference>
<dbReference type="OrthoDB" id="9757917at2"/>
<feature type="domain" description="YprB ribonuclease H-like" evidence="1">
    <location>
        <begin position="318"/>
        <end position="488"/>
    </location>
</feature>
<dbReference type="InterPro" id="IPR019993">
    <property type="entry name" value="RecB_nuclease_TM0106_put"/>
</dbReference>
<dbReference type="InterPro" id="IPR038720">
    <property type="entry name" value="YprB_RNase_H-like_dom"/>
</dbReference>
<dbReference type="Pfam" id="PF13482">
    <property type="entry name" value="RNase_H_2"/>
    <property type="match status" value="1"/>
</dbReference>
<evidence type="ECO:0000259" key="1">
    <source>
        <dbReference type="Pfam" id="PF13482"/>
    </source>
</evidence>
<sequence length="500" mass="57416">MLLTDELFLDYQRCSRRAFLEEYGNADLREPASDYVLKLRQDSFTHQRQVLADLTYHQPKYAAGDWGAGAAATLALMQQGVEHIFQGVLVDQAPTGVTLVSKPDLLIRQPGRSFWGNWIYAPVEIKLGKRPKLEYQMVLTFHTQILSMVQGAWPEGAWLLLRERGLYAVDLPELLPRMQILLKECLTTLDQSEPPEVFIARNRCNLCQWFSHCYAIAQDQQHLSLLPGVTPSRYSYLQTLHLTTVESLSNIHPRTLELLPGFGREVAQKLVRQAQATLQNQAMPTLPPDWGPMQDHRVNLPQGNLKLIKHLPTAAVELYFDIEAEPERNLAYLHGVLVVERFQGATTFYPFLAEAPDGEALIWEQFLDLVGRYPDAPIFHFCPYEVQTVKRLGQLYGTPWTQIQQLLTRFIDLHDWVTRTVTLPVESYALKQIARWLGFRWRDASANGAQSIYWYTQWLATGDRQFLNAILHYNEDDCHATYHIKNWLTDFLAATLPPDS</sequence>
<dbReference type="EMBL" id="JJML01000024">
    <property type="protein sequence ID" value="KGF72561.1"/>
    <property type="molecule type" value="Genomic_DNA"/>
</dbReference>
<keyword evidence="3" id="KW-1185">Reference proteome</keyword>
<evidence type="ECO:0000313" key="2">
    <source>
        <dbReference type="EMBL" id="KGF72561.1"/>
    </source>
</evidence>
<protein>
    <recommendedName>
        <fullName evidence="1">YprB ribonuclease H-like domain-containing protein</fullName>
    </recommendedName>
</protein>
<dbReference type="InterPro" id="IPR012337">
    <property type="entry name" value="RNaseH-like_sf"/>
</dbReference>
<comment type="caution">
    <text evidence="2">The sequence shown here is derived from an EMBL/GenBank/DDBJ whole genome shotgun (WGS) entry which is preliminary data.</text>
</comment>
<gene>
    <name evidence="2" type="ORF">DO97_07755</name>
</gene>
<dbReference type="NCBIfam" id="TIGR03491">
    <property type="entry name" value="TM0106 family RecB-like putative nuclease"/>
    <property type="match status" value="1"/>
</dbReference>
<proteinExistence type="predicted"/>
<name>A0A098TJS1_9CYAN</name>
<dbReference type="RefSeq" id="WP_036533471.1">
    <property type="nucleotide sequence ID" value="NZ_JJML01000024.1"/>
</dbReference>
<organism evidence="2 3">
    <name type="scientific">Neosynechococcus sphagnicola sy1</name>
    <dbReference type="NCBI Taxonomy" id="1497020"/>
    <lineage>
        <taxon>Bacteria</taxon>
        <taxon>Bacillati</taxon>
        <taxon>Cyanobacteriota</taxon>
        <taxon>Cyanophyceae</taxon>
        <taxon>Neosynechococcales</taxon>
        <taxon>Neosynechococcaceae</taxon>
        <taxon>Neosynechococcus</taxon>
    </lineage>
</organism>
<dbReference type="Gene3D" id="1.10.150.20">
    <property type="entry name" value="5' to 3' exonuclease, C-terminal subdomain"/>
    <property type="match status" value="1"/>
</dbReference>
<dbReference type="Proteomes" id="UP000030170">
    <property type="component" value="Unassembled WGS sequence"/>
</dbReference>
<accession>A0A098TJS1</accession>
<evidence type="ECO:0000313" key="3">
    <source>
        <dbReference type="Proteomes" id="UP000030170"/>
    </source>
</evidence>
<dbReference type="AlphaFoldDB" id="A0A098TJS1"/>